<dbReference type="EMBL" id="FO082060">
    <property type="protein sequence ID" value="CCE24655.1"/>
    <property type="molecule type" value="Genomic_DNA"/>
</dbReference>
<dbReference type="InterPro" id="IPR005565">
    <property type="entry name" value="Hemolysn_activator_HlyB_C"/>
</dbReference>
<dbReference type="PANTHER" id="PTHR34597:SF6">
    <property type="entry name" value="BLR6126 PROTEIN"/>
    <property type="match status" value="1"/>
</dbReference>
<evidence type="ECO:0000256" key="2">
    <source>
        <dbReference type="ARBA" id="ARBA00022692"/>
    </source>
</evidence>
<accession>G4T1Y1</accession>
<dbReference type="GO" id="GO:0008320">
    <property type="term" value="F:protein transmembrane transporter activity"/>
    <property type="evidence" value="ECO:0007669"/>
    <property type="project" value="TreeGrafter"/>
</dbReference>
<sequence length="529" mass="58579">MIKKVFSTIRWLVVVVMCLTSSITLAEDENHFDLWELRVKGNTLLDRKTIELGVYPFLGEDKSIDTVEQARASLEKIYHSQGYQTVAVDIPEQDVVGGVVYLEVTEGKVSRLRVTDSRYFSLGRIKAKIPELAEGKVPNIQVMQQQLADLGKESSDRSVVPILRAGETPGTVEVDLKVKDSMPIHGKVEVNGRNVANTSRLRTIASLRYDNLWQKFHSASFMYQTSPEKPEEVEVFVGTYVMPLLDTDAKLALYAVSSSSDSQIASAGALSVIGTGDIYGARFILPLTGKDHYSHSFTLGVDYKSFAEDLNLLGADTLKTPITYLPFMAQYNGTVSDENSLLSFNLGVNFSIRGLGNDEQEFADKRFLAKPNYLMLNGGIDYKYNLPWGMDFVSRISGQIADSPIISNEQYSIGGDDSVRGYFETQVLSDDGVQGSIELYSPRLLPFDSDWEAVNTFRGLVFLDAGRGWIKSALPGIDNKINLASGGVGLRFQAWKYLVANLDVAFPFISQGTIESGDPRLHFRVAAEF</sequence>
<feature type="domain" description="Polypeptide-transport-associated ShlB-type" evidence="6">
    <location>
        <begin position="32"/>
        <end position="107"/>
    </location>
</feature>
<dbReference type="STRING" id="1091494.MEALZ_2989"/>
<keyword evidence="8" id="KW-1185">Reference proteome</keyword>
<evidence type="ECO:0000259" key="5">
    <source>
        <dbReference type="Pfam" id="PF03865"/>
    </source>
</evidence>
<keyword evidence="3" id="KW-0998">Cell outer membrane</keyword>
<dbReference type="HOGENOM" id="CLU_037019_0_0_6"/>
<evidence type="ECO:0000313" key="7">
    <source>
        <dbReference type="EMBL" id="CCE24655.1"/>
    </source>
</evidence>
<evidence type="ECO:0000313" key="8">
    <source>
        <dbReference type="Proteomes" id="UP000008315"/>
    </source>
</evidence>
<gene>
    <name evidence="7" type="ordered locus">MEALZ_2989</name>
</gene>
<dbReference type="InterPro" id="IPR013686">
    <property type="entry name" value="Polypept-transport_assoc_ShlB"/>
</dbReference>
<dbReference type="PATRIC" id="fig|271065.3.peg.3074"/>
<keyword evidence="4" id="KW-0732">Signal</keyword>
<dbReference type="PANTHER" id="PTHR34597">
    <property type="entry name" value="SLR1661 PROTEIN"/>
    <property type="match status" value="1"/>
</dbReference>
<evidence type="ECO:0000256" key="1">
    <source>
        <dbReference type="ARBA" id="ARBA00022452"/>
    </source>
</evidence>
<organism evidence="7 8">
    <name type="scientific">Methylotuvimicrobium alcaliphilum (strain DSM 19304 / NCIMB 14124 / VKM B-2133 / 20Z)</name>
    <name type="common">Methylomicrobium alcaliphilum</name>
    <dbReference type="NCBI Taxonomy" id="1091494"/>
    <lineage>
        <taxon>Bacteria</taxon>
        <taxon>Pseudomonadati</taxon>
        <taxon>Pseudomonadota</taxon>
        <taxon>Gammaproteobacteria</taxon>
        <taxon>Methylococcales</taxon>
        <taxon>Methylococcaceae</taxon>
        <taxon>Methylotuvimicrobium</taxon>
    </lineage>
</organism>
<dbReference type="KEGG" id="mah:MEALZ_2989"/>
<dbReference type="Gene3D" id="3.10.20.310">
    <property type="entry name" value="membrane protein fhac"/>
    <property type="match status" value="1"/>
</dbReference>
<dbReference type="Gene3D" id="2.40.160.50">
    <property type="entry name" value="membrane protein fhac: a member of the omp85/tpsb transporter family"/>
    <property type="match status" value="1"/>
</dbReference>
<dbReference type="GO" id="GO:0098046">
    <property type="term" value="C:type V protein secretion system complex"/>
    <property type="evidence" value="ECO:0007669"/>
    <property type="project" value="TreeGrafter"/>
</dbReference>
<keyword evidence="2" id="KW-0812">Transmembrane</keyword>
<dbReference type="AlphaFoldDB" id="G4T1Y1"/>
<protein>
    <submittedName>
        <fullName evidence="7">Uncharacterized protein</fullName>
    </submittedName>
</protein>
<dbReference type="RefSeq" id="WP_014149419.1">
    <property type="nucleotide sequence ID" value="NC_016112.1"/>
</dbReference>
<dbReference type="GO" id="GO:0046819">
    <property type="term" value="P:protein secretion by the type V secretion system"/>
    <property type="evidence" value="ECO:0007669"/>
    <property type="project" value="TreeGrafter"/>
</dbReference>
<proteinExistence type="predicted"/>
<dbReference type="Pfam" id="PF08479">
    <property type="entry name" value="POTRA_2"/>
    <property type="match status" value="1"/>
</dbReference>
<keyword evidence="1" id="KW-0472">Membrane</keyword>
<name>G4T1Y1_META2</name>
<dbReference type="InterPro" id="IPR051544">
    <property type="entry name" value="TPS_OM_transporter"/>
</dbReference>
<evidence type="ECO:0000259" key="6">
    <source>
        <dbReference type="Pfam" id="PF08479"/>
    </source>
</evidence>
<dbReference type="Proteomes" id="UP000008315">
    <property type="component" value="Chromosome"/>
</dbReference>
<feature type="domain" description="Haemolysin activator HlyB C-terminal" evidence="5">
    <location>
        <begin position="171"/>
        <end position="492"/>
    </location>
</feature>
<keyword evidence="1" id="KW-1134">Transmembrane beta strand</keyword>
<evidence type="ECO:0000256" key="4">
    <source>
        <dbReference type="SAM" id="SignalP"/>
    </source>
</evidence>
<reference evidence="8" key="1">
    <citation type="journal article" date="2012" name="J. Bacteriol.">
        <title>Genome sequence of the haloalkaliphilic methanotrophic bacterium Methylomicrobium alcaliphilum 20Z.</title>
        <authorList>
            <person name="Vuilleumier S."/>
            <person name="Khmelenina V.N."/>
            <person name="Bringel F."/>
            <person name="Reshetnikov A.S."/>
            <person name="Lajus A."/>
            <person name="Mangenot S."/>
            <person name="Rouy Z."/>
            <person name="Op den Camp H.J."/>
            <person name="Jetten M.S."/>
            <person name="Dispirito A.A."/>
            <person name="Dunfield P."/>
            <person name="Klotz M.G."/>
            <person name="Semrau J.D."/>
            <person name="Stein L.Y."/>
            <person name="Barbe V."/>
            <person name="Medigue C."/>
            <person name="Trotsenko Y.A."/>
            <person name="Kalyuzhnaya M.G."/>
        </authorList>
    </citation>
    <scope>NUCLEOTIDE SEQUENCE [LARGE SCALE GENOMIC DNA]</scope>
    <source>
        <strain evidence="8">DSM 19304 / NCIMB 14124 / VKM B-2133 / 20Z</strain>
    </source>
</reference>
<evidence type="ECO:0000256" key="3">
    <source>
        <dbReference type="ARBA" id="ARBA00023237"/>
    </source>
</evidence>
<feature type="chain" id="PRO_5003468127" evidence="4">
    <location>
        <begin position="27"/>
        <end position="529"/>
    </location>
</feature>
<dbReference type="Pfam" id="PF03865">
    <property type="entry name" value="ShlB"/>
    <property type="match status" value="1"/>
</dbReference>
<feature type="signal peptide" evidence="4">
    <location>
        <begin position="1"/>
        <end position="26"/>
    </location>
</feature>